<sequence>MTNKHTLAVAIAAAFALPVLADDAPANTTESIEITGKRVAYSNNATDQNMANYSSAAMSVNDIIDMLPGITVGEGGAFGGDDWSTTISMRGFSLNLNEQQIGVTIDNVPNGGSSYGGGSKANRFIDGENLQAVEVSQGTADIASASLDALGGTLNYVSVMPKQEREVEASIIGGDHSARRYFVRYDTGEIAKDTYAYFSISDQANDRWIGSGSNGESTASHFEAKITSDLDWVNLTARFSYDDSEEDNYNGVSIAGFDNDPRWDGLTWAWTGNPDLDQNFAEAWSTLRENYLTYVKAEFVLADNISADFTPYHHYMEGRGDWLPPYQAQSFDADGNPVNKGGVSNTRYYYLDANGNQVLDTPDASGNTCGSSLSCYGGDESWTRVSSYRHTHYEKTRIGATANLTWDISFNSIRAGFWVENQDRDEHRDWHNVVNPEVYHHYDNNPYWVQYDRNYETDTFKYYLSDRMTFGDLVVTAGIQQYLVEITRKDELIGQQTGKLDSDSDVLPSLGAVYGINSEWEVFAGYSENFKPISDAILETDQDFKNLDGEEAKNYELGLRFYGTSLQASVVYYNSEFKNRITRLERDTDADEIDFLNELDGTFVNVGGIDSSGFEASLNWDISNTLSLYSSATLNDSEYNKTVSDYADGLKQTIVKGNKVAGAPEEMFVLSMNYSDDAYRAGLSAKYTGDYYGDFDNQDEIEAHTVMDLYLGYNKAIRGGYFNSIDLSLNVNNLLDEEYLAGGVENYYFIGAERTATATATVNF</sequence>
<comment type="subcellular location">
    <subcellularLocation>
        <location evidence="1 12">Cell outer membrane</location>
        <topology evidence="1 12">Multi-pass membrane protein</topology>
    </subcellularLocation>
</comment>
<feature type="domain" description="TonB-dependent receptor plug" evidence="17">
    <location>
        <begin position="56"/>
        <end position="152"/>
    </location>
</feature>
<reference evidence="18 19" key="1">
    <citation type="journal article" date="2013" name="Antonie Van Leeuwenhoek">
        <title>Echinimonas agarilytica gen. nov., sp. nov., a new gammaproteobacterium isolated from the sea urchin Strongylocentrotus intermedius.</title>
        <authorList>
            <person name="Nedashkovskaya O.I."/>
            <person name="Stenkova A.M."/>
            <person name="Zhukova N.V."/>
            <person name="Van Trappen S."/>
            <person name="Lee J.S."/>
            <person name="Kim S.B."/>
        </authorList>
    </citation>
    <scope>NUCLEOTIDE SEQUENCE [LARGE SCALE GENOMIC DNA]</scope>
    <source>
        <strain evidence="18 19">KMM 6351</strain>
    </source>
</reference>
<comment type="similarity">
    <text evidence="12 14">Belongs to the TonB-dependent receptor family.</text>
</comment>
<dbReference type="InterPro" id="IPR036942">
    <property type="entry name" value="Beta-barrel_TonB_sf"/>
</dbReference>
<dbReference type="EMBL" id="JAMQGP010000010">
    <property type="protein sequence ID" value="MCM2681322.1"/>
    <property type="molecule type" value="Genomic_DNA"/>
</dbReference>
<evidence type="ECO:0000256" key="9">
    <source>
        <dbReference type="ARBA" id="ARBA00023077"/>
    </source>
</evidence>
<evidence type="ECO:0000256" key="13">
    <source>
        <dbReference type="PROSITE-ProRule" id="PRU10144"/>
    </source>
</evidence>
<organism evidence="18 19">
    <name type="scientific">Echinimonas agarilytica</name>
    <dbReference type="NCBI Taxonomy" id="1215918"/>
    <lineage>
        <taxon>Bacteria</taxon>
        <taxon>Pseudomonadati</taxon>
        <taxon>Pseudomonadota</taxon>
        <taxon>Gammaproteobacteria</taxon>
        <taxon>Alteromonadales</taxon>
        <taxon>Echinimonadaceae</taxon>
        <taxon>Echinimonas</taxon>
    </lineage>
</organism>
<dbReference type="InterPro" id="IPR037066">
    <property type="entry name" value="Plug_dom_sf"/>
</dbReference>
<dbReference type="GO" id="GO:0015344">
    <property type="term" value="F:siderophore uptake transmembrane transporter activity"/>
    <property type="evidence" value="ECO:0007669"/>
    <property type="project" value="TreeGrafter"/>
</dbReference>
<feature type="chain" id="PRO_5041320620" evidence="15">
    <location>
        <begin position="22"/>
        <end position="764"/>
    </location>
</feature>
<evidence type="ECO:0000256" key="12">
    <source>
        <dbReference type="PROSITE-ProRule" id="PRU01360"/>
    </source>
</evidence>
<evidence type="ECO:0000313" key="18">
    <source>
        <dbReference type="EMBL" id="MCM2681322.1"/>
    </source>
</evidence>
<proteinExistence type="inferred from homology"/>
<evidence type="ECO:0000256" key="1">
    <source>
        <dbReference type="ARBA" id="ARBA00004571"/>
    </source>
</evidence>
<evidence type="ECO:0000256" key="6">
    <source>
        <dbReference type="ARBA" id="ARBA00022729"/>
    </source>
</evidence>
<keyword evidence="4" id="KW-0410">Iron transport</keyword>
<dbReference type="InterPro" id="IPR000531">
    <property type="entry name" value="Beta-barrel_TonB"/>
</dbReference>
<dbReference type="Gene3D" id="2.170.130.10">
    <property type="entry name" value="TonB-dependent receptor, plug domain"/>
    <property type="match status" value="1"/>
</dbReference>
<evidence type="ECO:0000313" key="19">
    <source>
        <dbReference type="Proteomes" id="UP001165393"/>
    </source>
</evidence>
<feature type="signal peptide" evidence="15">
    <location>
        <begin position="1"/>
        <end position="21"/>
    </location>
</feature>
<dbReference type="Gene3D" id="2.40.170.20">
    <property type="entry name" value="TonB-dependent receptor, beta-barrel domain"/>
    <property type="match status" value="1"/>
</dbReference>
<keyword evidence="5 12" id="KW-0812">Transmembrane</keyword>
<dbReference type="InterPro" id="IPR010917">
    <property type="entry name" value="TonB_rcpt_CS"/>
</dbReference>
<protein>
    <submittedName>
        <fullName evidence="18">TonB-dependent receptor</fullName>
    </submittedName>
</protein>
<evidence type="ECO:0000256" key="10">
    <source>
        <dbReference type="ARBA" id="ARBA00023136"/>
    </source>
</evidence>
<dbReference type="InterPro" id="IPR012910">
    <property type="entry name" value="Plug_dom"/>
</dbReference>
<feature type="domain" description="TonB-dependent receptor-like beta-barrel" evidence="16">
    <location>
        <begin position="344"/>
        <end position="734"/>
    </location>
</feature>
<keyword evidence="18" id="KW-0675">Receptor</keyword>
<feature type="short sequence motif" description="TonB C-terminal box" evidence="13">
    <location>
        <begin position="747"/>
        <end position="764"/>
    </location>
</feature>
<gene>
    <name evidence="18" type="ORF">NAF29_16865</name>
</gene>
<name>A0AA42B8W9_9GAMM</name>
<keyword evidence="3 12" id="KW-1134">Transmembrane beta strand</keyword>
<keyword evidence="2 12" id="KW-0813">Transport</keyword>
<evidence type="ECO:0000256" key="4">
    <source>
        <dbReference type="ARBA" id="ARBA00022496"/>
    </source>
</evidence>
<dbReference type="GO" id="GO:0009279">
    <property type="term" value="C:cell outer membrane"/>
    <property type="evidence" value="ECO:0007669"/>
    <property type="project" value="UniProtKB-SubCell"/>
</dbReference>
<accession>A0AA42B8W9</accession>
<dbReference type="PANTHER" id="PTHR32552">
    <property type="entry name" value="FERRICHROME IRON RECEPTOR-RELATED"/>
    <property type="match status" value="1"/>
</dbReference>
<evidence type="ECO:0000256" key="15">
    <source>
        <dbReference type="SAM" id="SignalP"/>
    </source>
</evidence>
<dbReference type="AlphaFoldDB" id="A0AA42B8W9"/>
<keyword evidence="19" id="KW-1185">Reference proteome</keyword>
<dbReference type="PANTHER" id="PTHR32552:SF89">
    <property type="entry name" value="CATECHOLATE SIDEROPHORE RECEPTOR FIU"/>
    <property type="match status" value="1"/>
</dbReference>
<evidence type="ECO:0000259" key="17">
    <source>
        <dbReference type="Pfam" id="PF07715"/>
    </source>
</evidence>
<dbReference type="PROSITE" id="PS52016">
    <property type="entry name" value="TONB_DEPENDENT_REC_3"/>
    <property type="match status" value="1"/>
</dbReference>
<dbReference type="Proteomes" id="UP001165393">
    <property type="component" value="Unassembled WGS sequence"/>
</dbReference>
<evidence type="ECO:0000256" key="7">
    <source>
        <dbReference type="ARBA" id="ARBA00023004"/>
    </source>
</evidence>
<evidence type="ECO:0000256" key="2">
    <source>
        <dbReference type="ARBA" id="ARBA00022448"/>
    </source>
</evidence>
<evidence type="ECO:0000256" key="5">
    <source>
        <dbReference type="ARBA" id="ARBA00022692"/>
    </source>
</evidence>
<evidence type="ECO:0000256" key="11">
    <source>
        <dbReference type="ARBA" id="ARBA00023237"/>
    </source>
</evidence>
<keyword evidence="8" id="KW-0406">Ion transport</keyword>
<keyword evidence="11 12" id="KW-0998">Cell outer membrane</keyword>
<dbReference type="PROSITE" id="PS01156">
    <property type="entry name" value="TONB_DEPENDENT_REC_2"/>
    <property type="match status" value="1"/>
</dbReference>
<keyword evidence="10 12" id="KW-0472">Membrane</keyword>
<evidence type="ECO:0000256" key="8">
    <source>
        <dbReference type="ARBA" id="ARBA00023065"/>
    </source>
</evidence>
<dbReference type="Pfam" id="PF07715">
    <property type="entry name" value="Plug"/>
    <property type="match status" value="1"/>
</dbReference>
<keyword evidence="9 14" id="KW-0798">TonB box</keyword>
<keyword evidence="7" id="KW-0408">Iron</keyword>
<dbReference type="InterPro" id="IPR039426">
    <property type="entry name" value="TonB-dep_rcpt-like"/>
</dbReference>
<evidence type="ECO:0000259" key="16">
    <source>
        <dbReference type="Pfam" id="PF00593"/>
    </source>
</evidence>
<dbReference type="Pfam" id="PF00593">
    <property type="entry name" value="TonB_dep_Rec_b-barrel"/>
    <property type="match status" value="1"/>
</dbReference>
<evidence type="ECO:0000256" key="3">
    <source>
        <dbReference type="ARBA" id="ARBA00022452"/>
    </source>
</evidence>
<comment type="caution">
    <text evidence="18">The sequence shown here is derived from an EMBL/GenBank/DDBJ whole genome shotgun (WGS) entry which is preliminary data.</text>
</comment>
<dbReference type="RefSeq" id="WP_251262805.1">
    <property type="nucleotide sequence ID" value="NZ_JAMQGP010000010.1"/>
</dbReference>
<evidence type="ECO:0000256" key="14">
    <source>
        <dbReference type="RuleBase" id="RU003357"/>
    </source>
</evidence>
<dbReference type="SUPFAM" id="SSF56935">
    <property type="entry name" value="Porins"/>
    <property type="match status" value="1"/>
</dbReference>
<keyword evidence="6 15" id="KW-0732">Signal</keyword>